<sequence length="198" mass="20897">MSAVVTARARTGRRPAAVCSAPAHGFDASGSGRVDTSNVEHLTNTNGHWYVEAGGRRYRLAYGSDGGDASAAANGMRTAACCLRLTRRTPLRTWSPDADADGTGSDKSGTCIGIEDKTGTESRPKYGCPLESIFSLLDEVRSGRTGSMVGGGLDAACCSAYTYRRIFIVLNPRGWEVGAGSSRVAHDTRRRFSLAAPC</sequence>
<protein>
    <submittedName>
        <fullName evidence="2">Uncharacterized protein</fullName>
    </submittedName>
</protein>
<dbReference type="AlphaFoldDB" id="A0A4C1THH2"/>
<comment type="caution">
    <text evidence="2">The sequence shown here is derived from an EMBL/GenBank/DDBJ whole genome shotgun (WGS) entry which is preliminary data.</text>
</comment>
<dbReference type="EMBL" id="BGZK01000054">
    <property type="protein sequence ID" value="GBP13020.1"/>
    <property type="molecule type" value="Genomic_DNA"/>
</dbReference>
<gene>
    <name evidence="2" type="ORF">EVAR_79352_1</name>
</gene>
<evidence type="ECO:0000313" key="3">
    <source>
        <dbReference type="Proteomes" id="UP000299102"/>
    </source>
</evidence>
<reference evidence="2 3" key="1">
    <citation type="journal article" date="2019" name="Commun. Biol.">
        <title>The bagworm genome reveals a unique fibroin gene that provides high tensile strength.</title>
        <authorList>
            <person name="Kono N."/>
            <person name="Nakamura H."/>
            <person name="Ohtoshi R."/>
            <person name="Tomita M."/>
            <person name="Numata K."/>
            <person name="Arakawa K."/>
        </authorList>
    </citation>
    <scope>NUCLEOTIDE SEQUENCE [LARGE SCALE GENOMIC DNA]</scope>
</reference>
<dbReference type="Proteomes" id="UP000299102">
    <property type="component" value="Unassembled WGS sequence"/>
</dbReference>
<accession>A0A4C1THH2</accession>
<feature type="region of interest" description="Disordered" evidence="1">
    <location>
        <begin position="93"/>
        <end position="116"/>
    </location>
</feature>
<name>A0A4C1THH2_EUMVA</name>
<evidence type="ECO:0000256" key="1">
    <source>
        <dbReference type="SAM" id="MobiDB-lite"/>
    </source>
</evidence>
<evidence type="ECO:0000313" key="2">
    <source>
        <dbReference type="EMBL" id="GBP13020.1"/>
    </source>
</evidence>
<organism evidence="2 3">
    <name type="scientific">Eumeta variegata</name>
    <name type="common">Bagworm moth</name>
    <name type="synonym">Eumeta japonica</name>
    <dbReference type="NCBI Taxonomy" id="151549"/>
    <lineage>
        <taxon>Eukaryota</taxon>
        <taxon>Metazoa</taxon>
        <taxon>Ecdysozoa</taxon>
        <taxon>Arthropoda</taxon>
        <taxon>Hexapoda</taxon>
        <taxon>Insecta</taxon>
        <taxon>Pterygota</taxon>
        <taxon>Neoptera</taxon>
        <taxon>Endopterygota</taxon>
        <taxon>Lepidoptera</taxon>
        <taxon>Glossata</taxon>
        <taxon>Ditrysia</taxon>
        <taxon>Tineoidea</taxon>
        <taxon>Psychidae</taxon>
        <taxon>Oiketicinae</taxon>
        <taxon>Eumeta</taxon>
    </lineage>
</organism>
<keyword evidence="3" id="KW-1185">Reference proteome</keyword>
<proteinExistence type="predicted"/>